<dbReference type="EMBL" id="BTRK01000003">
    <property type="protein sequence ID" value="GMR40534.1"/>
    <property type="molecule type" value="Genomic_DNA"/>
</dbReference>
<feature type="non-terminal residue" evidence="1">
    <location>
        <position position="1"/>
    </location>
</feature>
<accession>A0AAN5CEZ5</accession>
<dbReference type="AlphaFoldDB" id="A0AAN5CEZ5"/>
<evidence type="ECO:0000313" key="1">
    <source>
        <dbReference type="EMBL" id="GMR40534.1"/>
    </source>
</evidence>
<proteinExistence type="predicted"/>
<protein>
    <recommendedName>
        <fullName evidence="3">F-box domain-containing protein</fullName>
    </recommendedName>
</protein>
<dbReference type="Proteomes" id="UP001328107">
    <property type="component" value="Unassembled WGS sequence"/>
</dbReference>
<name>A0AAN5CEZ5_9BILA</name>
<organism evidence="1 2">
    <name type="scientific">Pristionchus mayeri</name>
    <dbReference type="NCBI Taxonomy" id="1317129"/>
    <lineage>
        <taxon>Eukaryota</taxon>
        <taxon>Metazoa</taxon>
        <taxon>Ecdysozoa</taxon>
        <taxon>Nematoda</taxon>
        <taxon>Chromadorea</taxon>
        <taxon>Rhabditida</taxon>
        <taxon>Rhabditina</taxon>
        <taxon>Diplogasteromorpha</taxon>
        <taxon>Diplogasteroidea</taxon>
        <taxon>Neodiplogasteridae</taxon>
        <taxon>Pristionchus</taxon>
    </lineage>
</organism>
<comment type="caution">
    <text evidence="1">The sequence shown here is derived from an EMBL/GenBank/DDBJ whole genome shotgun (WGS) entry which is preliminary data.</text>
</comment>
<keyword evidence="2" id="KW-1185">Reference proteome</keyword>
<gene>
    <name evidence="1" type="ORF">PMAYCL1PPCAC_10729</name>
</gene>
<sequence length="394" mass="45668">LLCRPFAFSSFPIIPSSSLPLPAMFALSRLLSIPTACFPSRVNRLAFDGLVDISEEEEEIEEWDGHSRVQISGNLENEEGYSLFVADERQRELIECTLPLNEPSPLLTIPAIPLRAIVSQLDPMSYRNLAATSSTMNKRVKGLNMPEPEQNLTNFELRMHYKCRCPHNRASYCGIKAECDGQRIEWHFHKKYLIVPQKGYAQLKFYMSFKEVLKKATLNARWDMLTITGYMYHERGPIFTYRGYQVTIGKVCSALMGSANYDSILPPMRLTRHYAKLLVGFCPKEATHVRGCEPALFFVSAYLQSRAYDHQRDHGWFFTEHAIISYDQTLTGEIEIRSHKTDARTLLRWLFESVTFERIYRTDNDSQNPVFNDEIFDRSNVSRRRIFYTKSSEY</sequence>
<reference evidence="2" key="1">
    <citation type="submission" date="2022-10" db="EMBL/GenBank/DDBJ databases">
        <title>Genome assembly of Pristionchus species.</title>
        <authorList>
            <person name="Yoshida K."/>
            <person name="Sommer R.J."/>
        </authorList>
    </citation>
    <scope>NUCLEOTIDE SEQUENCE [LARGE SCALE GENOMIC DNA]</scope>
    <source>
        <strain evidence="2">RS5460</strain>
    </source>
</reference>
<evidence type="ECO:0008006" key="3">
    <source>
        <dbReference type="Google" id="ProtNLM"/>
    </source>
</evidence>
<evidence type="ECO:0000313" key="2">
    <source>
        <dbReference type="Proteomes" id="UP001328107"/>
    </source>
</evidence>